<proteinExistence type="predicted"/>
<evidence type="ECO:0000313" key="1">
    <source>
        <dbReference type="EMBL" id="KAA6389126.1"/>
    </source>
</evidence>
<dbReference type="AlphaFoldDB" id="A0A5J4W3I2"/>
<evidence type="ECO:0000313" key="3">
    <source>
        <dbReference type="Proteomes" id="UP000324800"/>
    </source>
</evidence>
<dbReference type="EMBL" id="SNRW01003707">
    <property type="protein sequence ID" value="KAA6389129.1"/>
    <property type="molecule type" value="Genomic_DNA"/>
</dbReference>
<reference evidence="1 3" key="1">
    <citation type="submission" date="2019-03" db="EMBL/GenBank/DDBJ databases">
        <title>Single cell metagenomics reveals metabolic interactions within the superorganism composed of flagellate Streblomastix strix and complex community of Bacteroidetes bacteria on its surface.</title>
        <authorList>
            <person name="Treitli S.C."/>
            <person name="Kolisko M."/>
            <person name="Husnik F."/>
            <person name="Keeling P."/>
            <person name="Hampl V."/>
        </authorList>
    </citation>
    <scope>NUCLEOTIDE SEQUENCE [LARGE SCALE GENOMIC DNA]</scope>
    <source>
        <strain evidence="1">ST1C</strain>
    </source>
</reference>
<comment type="caution">
    <text evidence="1">The sequence shown here is derived from an EMBL/GenBank/DDBJ whole genome shotgun (WGS) entry which is preliminary data.</text>
</comment>
<name>A0A5J4W3I2_9EUKA</name>
<protein>
    <submittedName>
        <fullName evidence="1">Uncharacterized protein</fullName>
    </submittedName>
</protein>
<organism evidence="1 3">
    <name type="scientific">Streblomastix strix</name>
    <dbReference type="NCBI Taxonomy" id="222440"/>
    <lineage>
        <taxon>Eukaryota</taxon>
        <taxon>Metamonada</taxon>
        <taxon>Preaxostyla</taxon>
        <taxon>Oxymonadida</taxon>
        <taxon>Streblomastigidae</taxon>
        <taxon>Streblomastix</taxon>
    </lineage>
</organism>
<sequence>MSGDSYDDFVGGDANADNCYPSPVGDIKKGGYIACEVTQTRYCQGEQIYTNYYGKLIVKMRYCVYLGLIRINSQGREQLVNPQGIE</sequence>
<accession>A0A5J4W3I2</accession>
<gene>
    <name evidence="1" type="ORF">EZS28_015344</name>
    <name evidence="2" type="ORF">EZS28_015347</name>
</gene>
<evidence type="ECO:0000313" key="2">
    <source>
        <dbReference type="EMBL" id="KAA6389129.1"/>
    </source>
</evidence>
<dbReference type="Proteomes" id="UP000324800">
    <property type="component" value="Unassembled WGS sequence"/>
</dbReference>
<dbReference type="EMBL" id="SNRW01003707">
    <property type="protein sequence ID" value="KAA6389126.1"/>
    <property type="molecule type" value="Genomic_DNA"/>
</dbReference>